<dbReference type="EMBL" id="BAZW01000006">
    <property type="protein sequence ID" value="GAO29059.1"/>
    <property type="molecule type" value="Genomic_DNA"/>
</dbReference>
<comment type="caution">
    <text evidence="5">The sequence shown here is derived from an EMBL/GenBank/DDBJ whole genome shotgun (WGS) entry which is preliminary data.</text>
</comment>
<evidence type="ECO:0000313" key="6">
    <source>
        <dbReference type="Proteomes" id="UP000032900"/>
    </source>
</evidence>
<dbReference type="Proteomes" id="UP000032900">
    <property type="component" value="Unassembled WGS sequence"/>
</dbReference>
<accession>A0A0E9LUY2</accession>
<evidence type="ECO:0000313" key="5">
    <source>
        <dbReference type="EMBL" id="GAO29059.1"/>
    </source>
</evidence>
<proteinExistence type="predicted"/>
<dbReference type="InterPro" id="IPR014718">
    <property type="entry name" value="GH-type_carb-bd"/>
</dbReference>
<evidence type="ECO:0000256" key="1">
    <source>
        <dbReference type="ARBA" id="ARBA00001913"/>
    </source>
</evidence>
<dbReference type="InterPro" id="IPR029486">
    <property type="entry name" value="GH97_N"/>
</dbReference>
<dbReference type="InterPro" id="IPR052720">
    <property type="entry name" value="Glycosyl_hydrolase_97"/>
</dbReference>
<evidence type="ECO:0000256" key="3">
    <source>
        <dbReference type="ARBA" id="ARBA00022837"/>
    </source>
</evidence>
<evidence type="ECO:0000259" key="4">
    <source>
        <dbReference type="Pfam" id="PF14508"/>
    </source>
</evidence>
<comment type="cofactor">
    <cofactor evidence="1">
        <name>Ca(2+)</name>
        <dbReference type="ChEBI" id="CHEBI:29108"/>
    </cofactor>
</comment>
<evidence type="ECO:0000256" key="2">
    <source>
        <dbReference type="ARBA" id="ARBA00011245"/>
    </source>
</evidence>
<keyword evidence="6" id="KW-1185">Reference proteome</keyword>
<dbReference type="STRING" id="1236989.JCM15548_11214"/>
<dbReference type="PANTHER" id="PTHR35803">
    <property type="entry name" value="GLUCAN 1,4-ALPHA-GLUCOSIDASE SUSB-RELATED"/>
    <property type="match status" value="1"/>
</dbReference>
<gene>
    <name evidence="5" type="ORF">JCM15548_11214</name>
</gene>
<organism evidence="5 6">
    <name type="scientific">Geofilum rubicundum JCM 15548</name>
    <dbReference type="NCBI Taxonomy" id="1236989"/>
    <lineage>
        <taxon>Bacteria</taxon>
        <taxon>Pseudomonadati</taxon>
        <taxon>Bacteroidota</taxon>
        <taxon>Bacteroidia</taxon>
        <taxon>Marinilabiliales</taxon>
        <taxon>Marinilabiliaceae</taxon>
        <taxon>Geofilum</taxon>
    </lineage>
</organism>
<sequence length="284" mass="31472">MTSPDGNLEVAVDFSDEGHMYYTLSFNGEVLLENSRLGLSMADEDFSTGLSLVQVSDVVRITDEYQLKTGKRANYNYEYKEQSWLVVNANDAQMEVVFRLSKDGFAFRYRFPDSSDEVKEIVSEASSFRFVDGALGYLSPMSVAKTGWESTNPSYEENYQVEVVPGTPSELGAGWVYPALFNVGDIWMLISEADVDRNYCGTRLVPGHQDLEYKIGFPDERETFAGSHVNPMSTLPMETPWRFMAVGSLGDVVESSLGTDLAAPALDMDFSWVQPGIAPGAGLF</sequence>
<name>A0A0E9LUY2_9BACT</name>
<comment type="subunit">
    <text evidence="2">Monomer.</text>
</comment>
<keyword evidence="3" id="KW-0106">Calcium</keyword>
<protein>
    <recommendedName>
        <fullName evidence="4">Glycosyl-hydrolase 97 N-terminal domain-containing protein</fullName>
    </recommendedName>
</protein>
<dbReference type="AlphaFoldDB" id="A0A0E9LUY2"/>
<reference evidence="5 6" key="1">
    <citation type="journal article" date="2015" name="Microbes Environ.">
        <title>Distribution and evolution of nitrogen fixation genes in the phylum bacteroidetes.</title>
        <authorList>
            <person name="Inoue J."/>
            <person name="Oshima K."/>
            <person name="Suda W."/>
            <person name="Sakamoto M."/>
            <person name="Iino T."/>
            <person name="Noda S."/>
            <person name="Hongoh Y."/>
            <person name="Hattori M."/>
            <person name="Ohkuma M."/>
        </authorList>
    </citation>
    <scope>NUCLEOTIDE SEQUENCE [LARGE SCALE GENOMIC DNA]</scope>
    <source>
        <strain evidence="5">JCM 15548</strain>
    </source>
</reference>
<dbReference type="PANTHER" id="PTHR35803:SF2">
    <property type="entry name" value="RETAINING ALPHA-GALACTOSIDASE"/>
    <property type="match status" value="1"/>
</dbReference>
<dbReference type="Gene3D" id="2.70.98.10">
    <property type="match status" value="1"/>
</dbReference>
<dbReference type="Pfam" id="PF14508">
    <property type="entry name" value="GH97_N"/>
    <property type="match status" value="1"/>
</dbReference>
<dbReference type="GO" id="GO:0030246">
    <property type="term" value="F:carbohydrate binding"/>
    <property type="evidence" value="ECO:0007669"/>
    <property type="project" value="InterPro"/>
</dbReference>
<feature type="domain" description="Glycosyl-hydrolase 97 N-terminal" evidence="4">
    <location>
        <begin position="2"/>
        <end position="264"/>
    </location>
</feature>